<feature type="transmembrane region" description="Helical" evidence="8">
    <location>
        <begin position="58"/>
        <end position="78"/>
    </location>
</feature>
<keyword evidence="8" id="KW-0813">Transport</keyword>
<dbReference type="GO" id="GO:0005886">
    <property type="term" value="C:plasma membrane"/>
    <property type="evidence" value="ECO:0007669"/>
    <property type="project" value="UniProtKB-SubCell"/>
</dbReference>
<reference evidence="10 11" key="2">
    <citation type="journal article" date="2018" name="Plant J.">
        <title>The Physcomitrella patens chromosome-scale assembly reveals moss genome structure and evolution.</title>
        <authorList>
            <person name="Lang D."/>
            <person name="Ullrich K.K."/>
            <person name="Murat F."/>
            <person name="Fuchs J."/>
            <person name="Jenkins J."/>
            <person name="Haas F.B."/>
            <person name="Piednoel M."/>
            <person name="Gundlach H."/>
            <person name="Van Bel M."/>
            <person name="Meyberg R."/>
            <person name="Vives C."/>
            <person name="Morata J."/>
            <person name="Symeonidi A."/>
            <person name="Hiss M."/>
            <person name="Muchero W."/>
            <person name="Kamisugi Y."/>
            <person name="Saleh O."/>
            <person name="Blanc G."/>
            <person name="Decker E.L."/>
            <person name="van Gessel N."/>
            <person name="Grimwood J."/>
            <person name="Hayes R.D."/>
            <person name="Graham S.W."/>
            <person name="Gunter L.E."/>
            <person name="McDaniel S.F."/>
            <person name="Hoernstein S.N.W."/>
            <person name="Larsson A."/>
            <person name="Li F.W."/>
            <person name="Perroud P.F."/>
            <person name="Phillips J."/>
            <person name="Ranjan P."/>
            <person name="Rokshar D.S."/>
            <person name="Rothfels C.J."/>
            <person name="Schneider L."/>
            <person name="Shu S."/>
            <person name="Stevenson D.W."/>
            <person name="Thummler F."/>
            <person name="Tillich M."/>
            <person name="Villarreal Aguilar J.C."/>
            <person name="Widiez T."/>
            <person name="Wong G.K."/>
            <person name="Wymore A."/>
            <person name="Zhang Y."/>
            <person name="Zimmer A.D."/>
            <person name="Quatrano R.S."/>
            <person name="Mayer K.F.X."/>
            <person name="Goodstein D."/>
            <person name="Casacuberta J.M."/>
            <person name="Vandepoele K."/>
            <person name="Reski R."/>
            <person name="Cuming A.C."/>
            <person name="Tuskan G.A."/>
            <person name="Maumus F."/>
            <person name="Salse J."/>
            <person name="Schmutz J."/>
            <person name="Rensing S.A."/>
        </authorList>
    </citation>
    <scope>NUCLEOTIDE SEQUENCE [LARGE SCALE GENOMIC DNA]</scope>
    <source>
        <strain evidence="10 11">cv. Gransden 2004</strain>
    </source>
</reference>
<sequence>MGEWITGAAINVVGSICINFGTNLLKLGHNQRERQALDTDDSEDKTFSKKSVTQYQSWRIGVAIFSFGNILNFISFGYAAQSLLAALGSIQFVSNVFFAYLMLNEVVTRRIVLATSFIVVGNGFLVAFGNHQSVIYTSEQLLRNYGGRVYLTYCFILLCIVAVHHAIYRRGRQLTVSRGEDPGSVWRMLLPYTYAVVSGAVGSHSVLFAKSLSVLLRSTLEGENQLDGLFTYLVFFLFAGTASFWMARLNDGLALFDAILIVPMLQIVWTFFSIFTGFIYFEEYRVFGRFRAAMFGVGVLALFVGMSLLAPQAPQLGSKADPSGSSTKTENESETELAPLISNAPSDNREPRRISVQPMHTDTAAVVGQAKSAARMTVGLGQDGIHASFIFSMPMIASARSPWRPPTLNPEWWTNLPDPRDVEDPKRAKIRPDNL</sequence>
<dbReference type="AlphaFoldDB" id="A0A7I4DHS0"/>
<name>A0A7I4DHS0_PHYPA</name>
<dbReference type="KEGG" id="ppp:112280403"/>
<feature type="transmembrane region" description="Helical" evidence="8">
    <location>
        <begin position="6"/>
        <end position="25"/>
    </location>
</feature>
<dbReference type="EnsemblPlants" id="Pp3c3_36320V3.3">
    <property type="protein sequence ID" value="Pp3c3_36320V3.3"/>
    <property type="gene ID" value="Pp3c3_36320"/>
</dbReference>
<dbReference type="GO" id="GO:0005769">
    <property type="term" value="C:early endosome"/>
    <property type="evidence" value="ECO:0007669"/>
    <property type="project" value="UniProtKB-SubCell"/>
</dbReference>
<keyword evidence="8" id="KW-0406">Ion transport</keyword>
<dbReference type="InParanoid" id="A0A7I4DHS0"/>
<feature type="compositionally biased region" description="Basic and acidic residues" evidence="9">
    <location>
        <begin position="418"/>
        <end position="435"/>
    </location>
</feature>
<evidence type="ECO:0000313" key="10">
    <source>
        <dbReference type="EnsemblPlants" id="Pp3c3_36320V3.3"/>
    </source>
</evidence>
<keyword evidence="3 8" id="KW-0812">Transmembrane</keyword>
<evidence type="ECO:0000313" key="11">
    <source>
        <dbReference type="Proteomes" id="UP000006727"/>
    </source>
</evidence>
<keyword evidence="8" id="KW-0460">Magnesium</keyword>
<keyword evidence="8" id="KW-1003">Cell membrane</keyword>
<reference evidence="10 11" key="1">
    <citation type="journal article" date="2008" name="Science">
        <title>The Physcomitrella genome reveals evolutionary insights into the conquest of land by plants.</title>
        <authorList>
            <person name="Rensing S."/>
            <person name="Lang D."/>
            <person name="Zimmer A."/>
            <person name="Terry A."/>
            <person name="Salamov A."/>
            <person name="Shapiro H."/>
            <person name="Nishiyama T."/>
            <person name="Perroud P.-F."/>
            <person name="Lindquist E."/>
            <person name="Kamisugi Y."/>
            <person name="Tanahashi T."/>
            <person name="Sakakibara K."/>
            <person name="Fujita T."/>
            <person name="Oishi K."/>
            <person name="Shin-I T."/>
            <person name="Kuroki Y."/>
            <person name="Toyoda A."/>
            <person name="Suzuki Y."/>
            <person name="Hashimoto A."/>
            <person name="Yamaguchi K."/>
            <person name="Sugano A."/>
            <person name="Kohara Y."/>
            <person name="Fujiyama A."/>
            <person name="Anterola A."/>
            <person name="Aoki S."/>
            <person name="Ashton N."/>
            <person name="Barbazuk W.B."/>
            <person name="Barker E."/>
            <person name="Bennetzen J."/>
            <person name="Bezanilla M."/>
            <person name="Blankenship R."/>
            <person name="Cho S.H."/>
            <person name="Dutcher S."/>
            <person name="Estelle M."/>
            <person name="Fawcett J.A."/>
            <person name="Gundlach H."/>
            <person name="Hanada K."/>
            <person name="Heyl A."/>
            <person name="Hicks K.A."/>
            <person name="Hugh J."/>
            <person name="Lohr M."/>
            <person name="Mayer K."/>
            <person name="Melkozernov A."/>
            <person name="Murata T."/>
            <person name="Nelson D."/>
            <person name="Pils B."/>
            <person name="Prigge M."/>
            <person name="Reiss B."/>
            <person name="Renner T."/>
            <person name="Rombauts S."/>
            <person name="Rushton P."/>
            <person name="Sanderfoot A."/>
            <person name="Schween G."/>
            <person name="Shiu S.-H."/>
            <person name="Stueber K."/>
            <person name="Theodoulou F.L."/>
            <person name="Tu H."/>
            <person name="Van de Peer Y."/>
            <person name="Verrier P.J."/>
            <person name="Waters E."/>
            <person name="Wood A."/>
            <person name="Yang L."/>
            <person name="Cove D."/>
            <person name="Cuming A."/>
            <person name="Hasebe M."/>
            <person name="Lucas S."/>
            <person name="Mishler D.B."/>
            <person name="Reski R."/>
            <person name="Grigoriev I."/>
            <person name="Quatrano R.S."/>
            <person name="Boore J.L."/>
        </authorList>
    </citation>
    <scope>NUCLEOTIDE SEQUENCE [LARGE SCALE GENOMIC DNA]</scope>
    <source>
        <strain evidence="10 11">cv. Gransden 2004</strain>
    </source>
</reference>
<evidence type="ECO:0000256" key="1">
    <source>
        <dbReference type="ARBA" id="ARBA00004141"/>
    </source>
</evidence>
<feature type="transmembrane region" description="Helical" evidence="8">
    <location>
        <begin position="229"/>
        <end position="247"/>
    </location>
</feature>
<dbReference type="PANTHER" id="PTHR12570">
    <property type="match status" value="1"/>
</dbReference>
<dbReference type="RefSeq" id="XP_024371628.1">
    <property type="nucleotide sequence ID" value="XM_024515860.2"/>
</dbReference>
<evidence type="ECO:0000256" key="2">
    <source>
        <dbReference type="ARBA" id="ARBA00007001"/>
    </source>
</evidence>
<evidence type="ECO:0000256" key="9">
    <source>
        <dbReference type="SAM" id="MobiDB-lite"/>
    </source>
</evidence>
<keyword evidence="11" id="KW-1185">Reference proteome</keyword>
<evidence type="ECO:0000256" key="5">
    <source>
        <dbReference type="ARBA" id="ARBA00022989"/>
    </source>
</evidence>
<dbReference type="EMBL" id="ABEU02000003">
    <property type="status" value="NOT_ANNOTATED_CDS"/>
    <property type="molecule type" value="Genomic_DNA"/>
</dbReference>
<comment type="subunit">
    <text evidence="8">Homodimer.</text>
</comment>
<keyword evidence="4 8" id="KW-0967">Endosome</keyword>
<dbReference type="SUPFAM" id="SSF103481">
    <property type="entry name" value="Multidrug resistance efflux transporter EmrE"/>
    <property type="match status" value="1"/>
</dbReference>
<gene>
    <name evidence="10" type="primary">LOC112280403</name>
</gene>
<proteinExistence type="inferred from homology"/>
<keyword evidence="5 8" id="KW-1133">Transmembrane helix</keyword>
<dbReference type="InterPro" id="IPR008521">
    <property type="entry name" value="Mg_trans_NIPA"/>
</dbReference>
<dbReference type="InterPro" id="IPR037185">
    <property type="entry name" value="EmrE-like"/>
</dbReference>
<dbReference type="GO" id="GO:0015095">
    <property type="term" value="F:magnesium ion transmembrane transporter activity"/>
    <property type="evidence" value="ECO:0007669"/>
    <property type="project" value="UniProtKB-UniRule"/>
</dbReference>
<feature type="transmembrane region" description="Helical" evidence="8">
    <location>
        <begin position="189"/>
        <end position="209"/>
    </location>
</feature>
<reference evidence="10" key="3">
    <citation type="submission" date="2020-12" db="UniProtKB">
        <authorList>
            <consortium name="EnsemblPlants"/>
        </authorList>
    </citation>
    <scope>IDENTIFICATION</scope>
</reference>
<feature type="transmembrane region" description="Helical" evidence="8">
    <location>
        <begin position="110"/>
        <end position="129"/>
    </location>
</feature>
<evidence type="ECO:0000256" key="8">
    <source>
        <dbReference type="RuleBase" id="RU363078"/>
    </source>
</evidence>
<comment type="similarity">
    <text evidence="2 8">Belongs to the NIPA (TC 2.A.7) family.</text>
</comment>
<dbReference type="FunCoup" id="A0A7I4DHS0">
    <property type="interactions" value="511"/>
</dbReference>
<keyword evidence="6 8" id="KW-0472">Membrane</keyword>
<dbReference type="Pfam" id="PF05653">
    <property type="entry name" value="Mg_trans_NIPA"/>
    <property type="match status" value="1"/>
</dbReference>
<feature type="region of interest" description="Disordered" evidence="9">
    <location>
        <begin position="314"/>
        <end position="352"/>
    </location>
</feature>
<feature type="transmembrane region" description="Helical" evidence="8">
    <location>
        <begin position="292"/>
        <end position="310"/>
    </location>
</feature>
<protein>
    <recommendedName>
        <fullName evidence="8">Probable magnesium transporter</fullName>
    </recommendedName>
</protein>
<dbReference type="Gramene" id="Pp3c3_36320V3.3">
    <property type="protein sequence ID" value="Pp3c3_36320V3.3"/>
    <property type="gene ID" value="Pp3c3_36320"/>
</dbReference>
<dbReference type="GeneID" id="112280403"/>
<feature type="region of interest" description="Disordered" evidence="9">
    <location>
        <begin position="409"/>
        <end position="435"/>
    </location>
</feature>
<accession>A0A7I4DHS0</accession>
<dbReference type="Proteomes" id="UP000006727">
    <property type="component" value="Chromosome 3"/>
</dbReference>
<comment type="function">
    <text evidence="7 8">Acts as a Mg(2+) transporter. Can also transport other divalent cations such as Fe(2+), Sr(2+), Ba(2+), Mn(2+) and Co(2+) but to a much less extent than Mg(2+).</text>
</comment>
<feature type="transmembrane region" description="Helical" evidence="8">
    <location>
        <begin position="149"/>
        <end position="168"/>
    </location>
</feature>
<evidence type="ECO:0000256" key="7">
    <source>
        <dbReference type="ARBA" id="ARBA00025284"/>
    </source>
</evidence>
<feature type="transmembrane region" description="Helical" evidence="8">
    <location>
        <begin position="259"/>
        <end position="280"/>
    </location>
</feature>
<dbReference type="PANTHER" id="PTHR12570:SF9">
    <property type="entry name" value="MAGNESIUM TRANSPORTER NIPA8-RELATED"/>
    <property type="match status" value="1"/>
</dbReference>
<comment type="subcellular location">
    <subcellularLocation>
        <location evidence="8">Cell membrane</location>
        <topology evidence="8">Multi-pass membrane protein</topology>
    </subcellularLocation>
    <subcellularLocation>
        <location evidence="8">Early endosome</location>
    </subcellularLocation>
    <subcellularLocation>
        <location evidence="1">Membrane</location>
        <topology evidence="1">Multi-pass membrane protein</topology>
    </subcellularLocation>
</comment>
<dbReference type="OrthoDB" id="165382at2759"/>
<evidence type="ECO:0000256" key="6">
    <source>
        <dbReference type="ARBA" id="ARBA00023136"/>
    </source>
</evidence>
<organism evidence="10 11">
    <name type="scientific">Physcomitrium patens</name>
    <name type="common">Spreading-leaved earth moss</name>
    <name type="synonym">Physcomitrella patens</name>
    <dbReference type="NCBI Taxonomy" id="3218"/>
    <lineage>
        <taxon>Eukaryota</taxon>
        <taxon>Viridiplantae</taxon>
        <taxon>Streptophyta</taxon>
        <taxon>Embryophyta</taxon>
        <taxon>Bryophyta</taxon>
        <taxon>Bryophytina</taxon>
        <taxon>Bryopsida</taxon>
        <taxon>Funariidae</taxon>
        <taxon>Funariales</taxon>
        <taxon>Funariaceae</taxon>
        <taxon>Physcomitrium</taxon>
    </lineage>
</organism>
<evidence type="ECO:0000256" key="3">
    <source>
        <dbReference type="ARBA" id="ARBA00022692"/>
    </source>
</evidence>
<evidence type="ECO:0000256" key="4">
    <source>
        <dbReference type="ARBA" id="ARBA00022753"/>
    </source>
</evidence>